<dbReference type="KEGG" id="dwd:DSCW_60260"/>
<dbReference type="RefSeq" id="WP_155307225.1">
    <property type="nucleotide sequence ID" value="NZ_AP021875.1"/>
</dbReference>
<protein>
    <submittedName>
        <fullName evidence="1">Uncharacterized protein</fullName>
    </submittedName>
</protein>
<dbReference type="AlphaFoldDB" id="A0A5K7ZEM2"/>
<gene>
    <name evidence="1" type="ORF">DSCW_60260</name>
</gene>
<evidence type="ECO:0000313" key="2">
    <source>
        <dbReference type="Proteomes" id="UP000427769"/>
    </source>
</evidence>
<sequence length="93" mass="11066">MGDYSDLETIYYAYRDARDYIEQADAKIKELEDRFGNKDVIKSIYKHNELLRKIAHNLAHFFEEMEEEGEGQYQEIIPIKDIEEHLKGVVLWG</sequence>
<keyword evidence="2" id="KW-1185">Reference proteome</keyword>
<dbReference type="EMBL" id="AP021875">
    <property type="protein sequence ID" value="BBO78609.1"/>
    <property type="molecule type" value="Genomic_DNA"/>
</dbReference>
<evidence type="ECO:0000313" key="1">
    <source>
        <dbReference type="EMBL" id="BBO78609.1"/>
    </source>
</evidence>
<name>A0A5K7ZEM2_9BACT</name>
<accession>A0A5K7ZEM2</accession>
<reference evidence="1 2" key="1">
    <citation type="submission" date="2019-11" db="EMBL/GenBank/DDBJ databases">
        <title>Comparative genomics of hydrocarbon-degrading Desulfosarcina strains.</title>
        <authorList>
            <person name="Watanabe M."/>
            <person name="Kojima H."/>
            <person name="Fukui M."/>
        </authorList>
    </citation>
    <scope>NUCLEOTIDE SEQUENCE [LARGE SCALE GENOMIC DNA]</scope>
    <source>
        <strain evidence="1 2">PP31</strain>
    </source>
</reference>
<organism evidence="1 2">
    <name type="scientific">Desulfosarcina widdelii</name>
    <dbReference type="NCBI Taxonomy" id="947919"/>
    <lineage>
        <taxon>Bacteria</taxon>
        <taxon>Pseudomonadati</taxon>
        <taxon>Thermodesulfobacteriota</taxon>
        <taxon>Desulfobacteria</taxon>
        <taxon>Desulfobacterales</taxon>
        <taxon>Desulfosarcinaceae</taxon>
        <taxon>Desulfosarcina</taxon>
    </lineage>
</organism>
<proteinExistence type="predicted"/>
<dbReference type="Proteomes" id="UP000427769">
    <property type="component" value="Chromosome"/>
</dbReference>